<evidence type="ECO:0000313" key="3">
    <source>
        <dbReference type="Proteomes" id="UP000271974"/>
    </source>
</evidence>
<dbReference type="GO" id="GO:0007030">
    <property type="term" value="P:Golgi organization"/>
    <property type="evidence" value="ECO:0007669"/>
    <property type="project" value="InterPro"/>
</dbReference>
<dbReference type="OrthoDB" id="332281at2759"/>
<keyword evidence="3" id="KW-1185">Reference proteome</keyword>
<dbReference type="EMBL" id="RQTK01000012">
    <property type="protein sequence ID" value="RUS91395.1"/>
    <property type="molecule type" value="Genomic_DNA"/>
</dbReference>
<dbReference type="InterPro" id="IPR009316">
    <property type="entry name" value="COG2"/>
</dbReference>
<dbReference type="STRING" id="188477.A0A3S1AGI8"/>
<proteinExistence type="predicted"/>
<dbReference type="PANTHER" id="PTHR12961">
    <property type="entry name" value="CONSERVED OLIGOMERIC GOLGI COMPLEX COMPONENT 2"/>
    <property type="match status" value="1"/>
</dbReference>
<dbReference type="GO" id="GO:0017119">
    <property type="term" value="C:Golgi transport complex"/>
    <property type="evidence" value="ECO:0007669"/>
    <property type="project" value="TreeGrafter"/>
</dbReference>
<protein>
    <recommendedName>
        <fullName evidence="1">COG complex component COG2 C-terminal domain-containing protein</fullName>
    </recommendedName>
</protein>
<dbReference type="GO" id="GO:0015031">
    <property type="term" value="P:protein transport"/>
    <property type="evidence" value="ECO:0007669"/>
    <property type="project" value="InterPro"/>
</dbReference>
<organism evidence="2 3">
    <name type="scientific">Elysia chlorotica</name>
    <name type="common">Eastern emerald elysia</name>
    <name type="synonym">Sea slug</name>
    <dbReference type="NCBI Taxonomy" id="188477"/>
    <lineage>
        <taxon>Eukaryota</taxon>
        <taxon>Metazoa</taxon>
        <taxon>Spiralia</taxon>
        <taxon>Lophotrochozoa</taxon>
        <taxon>Mollusca</taxon>
        <taxon>Gastropoda</taxon>
        <taxon>Heterobranchia</taxon>
        <taxon>Euthyneura</taxon>
        <taxon>Panpulmonata</taxon>
        <taxon>Sacoglossa</taxon>
        <taxon>Placobranchoidea</taxon>
        <taxon>Plakobranchidae</taxon>
        <taxon>Elysia</taxon>
    </lineage>
</organism>
<dbReference type="Pfam" id="PF12022">
    <property type="entry name" value="COG2_C"/>
    <property type="match status" value="1"/>
</dbReference>
<dbReference type="GO" id="GO:0016020">
    <property type="term" value="C:membrane"/>
    <property type="evidence" value="ECO:0007669"/>
    <property type="project" value="InterPro"/>
</dbReference>
<dbReference type="InterPro" id="IPR024603">
    <property type="entry name" value="COG_complex_COG2_C"/>
</dbReference>
<reference evidence="2 3" key="1">
    <citation type="submission" date="2019-01" db="EMBL/GenBank/DDBJ databases">
        <title>A draft genome assembly of the solar-powered sea slug Elysia chlorotica.</title>
        <authorList>
            <person name="Cai H."/>
            <person name="Li Q."/>
            <person name="Fang X."/>
            <person name="Li J."/>
            <person name="Curtis N.E."/>
            <person name="Altenburger A."/>
            <person name="Shibata T."/>
            <person name="Feng M."/>
            <person name="Maeda T."/>
            <person name="Schwartz J.A."/>
            <person name="Shigenobu S."/>
            <person name="Lundholm N."/>
            <person name="Nishiyama T."/>
            <person name="Yang H."/>
            <person name="Hasebe M."/>
            <person name="Li S."/>
            <person name="Pierce S.K."/>
            <person name="Wang J."/>
        </authorList>
    </citation>
    <scope>NUCLEOTIDE SEQUENCE [LARGE SCALE GENOMIC DNA]</scope>
    <source>
        <strain evidence="2">EC2010</strain>
        <tissue evidence="2">Whole organism of an adult</tissue>
    </source>
</reference>
<dbReference type="AlphaFoldDB" id="A0A3S1AGI8"/>
<dbReference type="PANTHER" id="PTHR12961:SF0">
    <property type="entry name" value="CONSERVED OLIGOMERIC GOLGI COMPLEX SUBUNIT 2"/>
    <property type="match status" value="1"/>
</dbReference>
<sequence>MLNCLLDIGVENTDAVKESLVSCASAICDCRPRFWSMVTEDIVKQCSGSLTQINDIPRLYRRTNKEVPNKPSAYLAGVMKPLNRFCEEHAASLSVVQKEEFLSHVFSALAHQFCEVTSEVLVSTKKMEESLRRLKKARGADKEKEKGGGVTDSDKIRTQIIIDIENFNSQMQSLGLTVSDAEGHSKLIALSQDAKTDMTSAS</sequence>
<dbReference type="GO" id="GO:0006891">
    <property type="term" value="P:intra-Golgi vesicle-mediated transport"/>
    <property type="evidence" value="ECO:0007669"/>
    <property type="project" value="TreeGrafter"/>
</dbReference>
<name>A0A3S1AGI8_ELYCH</name>
<evidence type="ECO:0000259" key="1">
    <source>
        <dbReference type="Pfam" id="PF12022"/>
    </source>
</evidence>
<comment type="caution">
    <text evidence="2">The sequence shown here is derived from an EMBL/GenBank/DDBJ whole genome shotgun (WGS) entry which is preliminary data.</text>
</comment>
<accession>A0A3S1AGI8</accession>
<evidence type="ECO:0000313" key="2">
    <source>
        <dbReference type="EMBL" id="RUS91395.1"/>
    </source>
</evidence>
<feature type="domain" description="COG complex component COG2 C-terminal" evidence="1">
    <location>
        <begin position="7"/>
        <end position="164"/>
    </location>
</feature>
<dbReference type="Proteomes" id="UP000271974">
    <property type="component" value="Unassembled WGS sequence"/>
</dbReference>
<gene>
    <name evidence="2" type="ORF">EGW08_000825</name>
</gene>